<evidence type="ECO:0000256" key="1">
    <source>
        <dbReference type="SAM" id="MobiDB-lite"/>
    </source>
</evidence>
<dbReference type="EMBL" id="DVFK01000110">
    <property type="protein sequence ID" value="HIQ68463.1"/>
    <property type="molecule type" value="Genomic_DNA"/>
</dbReference>
<organism evidence="2 3">
    <name type="scientific">Candidatus Faecousia excrementigallinarum</name>
    <dbReference type="NCBI Taxonomy" id="2840806"/>
    <lineage>
        <taxon>Bacteria</taxon>
        <taxon>Bacillati</taxon>
        <taxon>Bacillota</taxon>
        <taxon>Clostridia</taxon>
        <taxon>Eubacteriales</taxon>
        <taxon>Oscillospiraceae</taxon>
        <taxon>Faecousia</taxon>
    </lineage>
</organism>
<evidence type="ECO:0000313" key="3">
    <source>
        <dbReference type="Proteomes" id="UP000886796"/>
    </source>
</evidence>
<evidence type="ECO:0000313" key="2">
    <source>
        <dbReference type="EMBL" id="HIQ68463.1"/>
    </source>
</evidence>
<reference evidence="2" key="1">
    <citation type="submission" date="2020-10" db="EMBL/GenBank/DDBJ databases">
        <authorList>
            <person name="Gilroy R."/>
        </authorList>
    </citation>
    <scope>NUCLEOTIDE SEQUENCE</scope>
    <source>
        <strain evidence="2">13361</strain>
    </source>
</reference>
<proteinExistence type="predicted"/>
<gene>
    <name evidence="2" type="ORF">IAB74_08160</name>
</gene>
<feature type="region of interest" description="Disordered" evidence="1">
    <location>
        <begin position="32"/>
        <end position="63"/>
    </location>
</feature>
<reference evidence="2" key="2">
    <citation type="journal article" date="2021" name="PeerJ">
        <title>Extensive microbial diversity within the chicken gut microbiome revealed by metagenomics and culture.</title>
        <authorList>
            <person name="Gilroy R."/>
            <person name="Ravi A."/>
            <person name="Getino M."/>
            <person name="Pursley I."/>
            <person name="Horton D.L."/>
            <person name="Alikhan N.F."/>
            <person name="Baker D."/>
            <person name="Gharbi K."/>
            <person name="Hall N."/>
            <person name="Watson M."/>
            <person name="Adriaenssens E.M."/>
            <person name="Foster-Nyarko E."/>
            <person name="Jarju S."/>
            <person name="Secka A."/>
            <person name="Antonio M."/>
            <person name="Oren A."/>
            <person name="Chaudhuri R.R."/>
            <person name="La Ragione R."/>
            <person name="Hildebrand F."/>
            <person name="Pallen M.J."/>
        </authorList>
    </citation>
    <scope>NUCLEOTIDE SEQUENCE</scope>
    <source>
        <strain evidence="2">13361</strain>
    </source>
</reference>
<accession>A0A9D1CMV8</accession>
<comment type="caution">
    <text evidence="2">The sequence shown here is derived from an EMBL/GenBank/DDBJ whole genome shotgun (WGS) entry which is preliminary data.</text>
</comment>
<dbReference type="AlphaFoldDB" id="A0A9D1CMV8"/>
<dbReference type="Proteomes" id="UP000886796">
    <property type="component" value="Unassembled WGS sequence"/>
</dbReference>
<name>A0A9D1CMV8_9FIRM</name>
<sequence>MQNLMDSISGGGKIIPGRNLWNVHKIFKARFPRGRPKSRGSEKFPTFSTKTLHNARGNPGNITRKNPGVFHRLCIFRMQPFHRGWKDKRGKIPVDNWEFSTFSTEFSTRVIHKAFPQGLCITVDIRVFPRFRLFFPFSADGKIDGFVKKRKKFGLDKVYPAGEAGLRAGNFPFLSGLGKFF</sequence>
<protein>
    <submittedName>
        <fullName evidence="2">Uncharacterized protein</fullName>
    </submittedName>
</protein>